<dbReference type="PANTHER" id="PTHR42783:SF3">
    <property type="entry name" value="GLUTAMATE SYNTHASE [NADPH] SMALL CHAIN-RELATED"/>
    <property type="match status" value="1"/>
</dbReference>
<dbReference type="KEGG" id="nao:Y958_01645"/>
<keyword evidence="2" id="KW-0479">Metal-binding</keyword>
<dbReference type="Gene3D" id="3.40.50.720">
    <property type="entry name" value="NAD(P)-binding Rossmann-like Domain"/>
    <property type="match status" value="1"/>
</dbReference>
<protein>
    <submittedName>
        <fullName evidence="9">Dihydropyrimidine dehydrogenase</fullName>
    </submittedName>
</protein>
<evidence type="ECO:0000259" key="8">
    <source>
        <dbReference type="Pfam" id="PF14691"/>
    </source>
</evidence>
<dbReference type="InterPro" id="IPR023753">
    <property type="entry name" value="FAD/NAD-binding_dom"/>
</dbReference>
<reference evidence="9 10" key="1">
    <citation type="submission" date="2017-06" db="EMBL/GenBank/DDBJ databases">
        <title>Complete genome sequence of Nitrospirillum amazonense strain CBAmC, an endophytic nitrogen-fixing and plant growth-promoting bacterium, isolated from sugarcane.</title>
        <authorList>
            <person name="Schwab S."/>
            <person name="dos Santos Teixeira K.R."/>
            <person name="Simoes Araujo J.L."/>
            <person name="Soares Vidal M."/>
            <person name="Borges de Freitas H.R."/>
            <person name="Rivello Crivelaro A.L."/>
            <person name="Bueno de Camargo Nunes A."/>
            <person name="dos Santos C.M."/>
            <person name="Palmeira da Silva Rosa D."/>
            <person name="da Silva Padilha D."/>
            <person name="da Silva E."/>
            <person name="Araujo Terra L."/>
            <person name="Soares Mendes V."/>
            <person name="Farinelli L."/>
            <person name="Magalhaes Cruz L."/>
            <person name="Baldani J.I."/>
        </authorList>
    </citation>
    <scope>NUCLEOTIDE SEQUENCE [LARGE SCALE GENOMIC DNA]</scope>
    <source>
        <strain evidence="9 10">CBAmC</strain>
    </source>
</reference>
<dbReference type="EMBL" id="CP022110">
    <property type="protein sequence ID" value="ASG19666.1"/>
    <property type="molecule type" value="Genomic_DNA"/>
</dbReference>
<keyword evidence="3" id="KW-0560">Oxidoreductase</keyword>
<dbReference type="InterPro" id="IPR028261">
    <property type="entry name" value="DPD_II"/>
</dbReference>
<evidence type="ECO:0000256" key="3">
    <source>
        <dbReference type="ARBA" id="ARBA00023002"/>
    </source>
</evidence>
<dbReference type="InterPro" id="IPR009051">
    <property type="entry name" value="Helical_ferredxn"/>
</dbReference>
<evidence type="ECO:0000256" key="6">
    <source>
        <dbReference type="SAM" id="MobiDB-lite"/>
    </source>
</evidence>
<feature type="region of interest" description="Disordered" evidence="6">
    <location>
        <begin position="1"/>
        <end position="21"/>
    </location>
</feature>
<dbReference type="Pfam" id="PF14691">
    <property type="entry name" value="Fer4_20"/>
    <property type="match status" value="1"/>
</dbReference>
<dbReference type="PRINTS" id="PR00419">
    <property type="entry name" value="ADXRDTASE"/>
</dbReference>
<evidence type="ECO:0000259" key="7">
    <source>
        <dbReference type="Pfam" id="PF07992"/>
    </source>
</evidence>
<evidence type="ECO:0000313" key="10">
    <source>
        <dbReference type="Proteomes" id="UP000197153"/>
    </source>
</evidence>
<keyword evidence="1" id="KW-0004">4Fe-4S</keyword>
<accession>A0A248JMB1</accession>
<keyword evidence="4" id="KW-0408">Iron</keyword>
<proteinExistence type="predicted"/>
<sequence>MAQKQQMLQFVHTDQQMPDKREPALRRRDFDEIYARFADDQAATQASRCSQCGVPFCQVHCPVSNNIPDWLKLTAEGRLEEAYEVSQATNNFPEICGRICPQDRLCEGNCTIEQSTHGTVTIGAVEKYITDTAWERGWVKPAAPVRERPQSVGIIGAGPAGLAAADQLRRKGYQVHVYDRYDRVGGLLIYGIPGFKLEKEVVERRAKLLADAGVVFHLGFEVGRHATLGQLRVQHDAILIATGVYKARELEGPGSGVDSIVPALDYLTASNRTGLGDTVVDFENGRLNAKGKNVVVIGGGDTAMDCVRTAIRQGAKSVKCLYRRNRANMPGSQREVAHAEEEGVEFVWQAAPDAFLGDRQVTGVRAHRMHMGVADASGRQTPQPIEGSAFTLEADLVIKALGFDPEPLPTLFGEPGLKVSRWGTVMADPRTLMTNLEGVFAAGDIVRGASLVVWGIRDGRDAAAGIHNYIAARAATAPLAAE</sequence>
<keyword evidence="5" id="KW-0411">Iron-sulfur</keyword>
<dbReference type="RefSeq" id="WP_088870646.1">
    <property type="nucleotide sequence ID" value="NZ_CP022110.1"/>
</dbReference>
<evidence type="ECO:0000256" key="4">
    <source>
        <dbReference type="ARBA" id="ARBA00023004"/>
    </source>
</evidence>
<dbReference type="GO" id="GO:0016491">
    <property type="term" value="F:oxidoreductase activity"/>
    <property type="evidence" value="ECO:0007669"/>
    <property type="project" value="UniProtKB-KW"/>
</dbReference>
<organism evidence="9 10">
    <name type="scientific">Nitrospirillum viridazoti CBAmc</name>
    <dbReference type="NCBI Taxonomy" id="1441467"/>
    <lineage>
        <taxon>Bacteria</taxon>
        <taxon>Pseudomonadati</taxon>
        <taxon>Pseudomonadota</taxon>
        <taxon>Alphaproteobacteria</taxon>
        <taxon>Rhodospirillales</taxon>
        <taxon>Azospirillaceae</taxon>
        <taxon>Nitrospirillum</taxon>
        <taxon>Nitrospirillum viridazoti</taxon>
    </lineage>
</organism>
<evidence type="ECO:0000256" key="2">
    <source>
        <dbReference type="ARBA" id="ARBA00022723"/>
    </source>
</evidence>
<feature type="domain" description="FAD/NAD(P)-binding" evidence="7">
    <location>
        <begin position="152"/>
        <end position="454"/>
    </location>
</feature>
<feature type="compositionally biased region" description="Polar residues" evidence="6">
    <location>
        <begin position="1"/>
        <end position="16"/>
    </location>
</feature>
<dbReference type="Gene3D" id="3.50.50.60">
    <property type="entry name" value="FAD/NAD(P)-binding domain"/>
    <property type="match status" value="1"/>
</dbReference>
<name>A0A248JMB1_9PROT</name>
<dbReference type="NCBIfam" id="TIGR01318">
    <property type="entry name" value="gltD_gamma_fam"/>
    <property type="match status" value="1"/>
</dbReference>
<dbReference type="GO" id="GO:0046872">
    <property type="term" value="F:metal ion binding"/>
    <property type="evidence" value="ECO:0007669"/>
    <property type="project" value="UniProtKB-KW"/>
</dbReference>
<dbReference type="InterPro" id="IPR036188">
    <property type="entry name" value="FAD/NAD-bd_sf"/>
</dbReference>
<dbReference type="SUPFAM" id="SSF51971">
    <property type="entry name" value="Nucleotide-binding domain"/>
    <property type="match status" value="1"/>
</dbReference>
<dbReference type="Proteomes" id="UP000197153">
    <property type="component" value="Chromosome 1"/>
</dbReference>
<dbReference type="AlphaFoldDB" id="A0A248JMB1"/>
<dbReference type="GO" id="GO:0051539">
    <property type="term" value="F:4 iron, 4 sulfur cluster binding"/>
    <property type="evidence" value="ECO:0007669"/>
    <property type="project" value="UniProtKB-KW"/>
</dbReference>
<dbReference type="Pfam" id="PF07992">
    <property type="entry name" value="Pyr_redox_2"/>
    <property type="match status" value="1"/>
</dbReference>
<dbReference type="Gene3D" id="1.10.1060.10">
    <property type="entry name" value="Alpha-helical ferredoxin"/>
    <property type="match status" value="1"/>
</dbReference>
<evidence type="ECO:0000256" key="5">
    <source>
        <dbReference type="ARBA" id="ARBA00023014"/>
    </source>
</evidence>
<gene>
    <name evidence="9" type="ORF">Y958_01645</name>
</gene>
<dbReference type="InterPro" id="IPR006006">
    <property type="entry name" value="GltD-like"/>
</dbReference>
<evidence type="ECO:0000313" key="9">
    <source>
        <dbReference type="EMBL" id="ASG19666.1"/>
    </source>
</evidence>
<feature type="domain" description="Dihydroprymidine dehydrogenase" evidence="8">
    <location>
        <begin position="26"/>
        <end position="137"/>
    </location>
</feature>
<evidence type="ECO:0000256" key="1">
    <source>
        <dbReference type="ARBA" id="ARBA00022485"/>
    </source>
</evidence>
<keyword evidence="10" id="KW-1185">Reference proteome</keyword>
<dbReference type="PANTHER" id="PTHR42783">
    <property type="entry name" value="GLUTAMATE SYNTHASE [NADPH] SMALL CHAIN"/>
    <property type="match status" value="1"/>
</dbReference>
<dbReference type="SUPFAM" id="SSF46548">
    <property type="entry name" value="alpha-helical ferredoxin"/>
    <property type="match status" value="1"/>
</dbReference>